<feature type="DNA-binding region" description="H-T-H motif" evidence="4">
    <location>
        <begin position="49"/>
        <end position="68"/>
    </location>
</feature>
<dbReference type="EMBL" id="CP109441">
    <property type="protein sequence ID" value="WUV45196.1"/>
    <property type="molecule type" value="Genomic_DNA"/>
</dbReference>
<feature type="region of interest" description="Disordered" evidence="5">
    <location>
        <begin position="1"/>
        <end position="21"/>
    </location>
</feature>
<evidence type="ECO:0000313" key="7">
    <source>
        <dbReference type="EMBL" id="WUV45196.1"/>
    </source>
</evidence>
<accession>A0ABZ1YQB7</accession>
<keyword evidence="3" id="KW-0804">Transcription</keyword>
<dbReference type="InterPro" id="IPR050109">
    <property type="entry name" value="HTH-type_TetR-like_transc_reg"/>
</dbReference>
<evidence type="ECO:0000259" key="6">
    <source>
        <dbReference type="PROSITE" id="PS50977"/>
    </source>
</evidence>
<dbReference type="Pfam" id="PF00440">
    <property type="entry name" value="TetR_N"/>
    <property type="match status" value="1"/>
</dbReference>
<evidence type="ECO:0000256" key="4">
    <source>
        <dbReference type="PROSITE-ProRule" id="PRU00335"/>
    </source>
</evidence>
<feature type="domain" description="HTH tetR-type" evidence="6">
    <location>
        <begin position="26"/>
        <end position="86"/>
    </location>
</feature>
<dbReference type="PROSITE" id="PS50977">
    <property type="entry name" value="HTH_TETR_2"/>
    <property type="match status" value="1"/>
</dbReference>
<dbReference type="Proteomes" id="UP001432062">
    <property type="component" value="Chromosome"/>
</dbReference>
<evidence type="ECO:0000256" key="3">
    <source>
        <dbReference type="ARBA" id="ARBA00023163"/>
    </source>
</evidence>
<evidence type="ECO:0000313" key="8">
    <source>
        <dbReference type="Proteomes" id="UP001432062"/>
    </source>
</evidence>
<organism evidence="7 8">
    <name type="scientific">Nocardia vinacea</name>
    <dbReference type="NCBI Taxonomy" id="96468"/>
    <lineage>
        <taxon>Bacteria</taxon>
        <taxon>Bacillati</taxon>
        <taxon>Actinomycetota</taxon>
        <taxon>Actinomycetes</taxon>
        <taxon>Mycobacteriales</taxon>
        <taxon>Nocardiaceae</taxon>
        <taxon>Nocardia</taxon>
    </lineage>
</organism>
<evidence type="ECO:0000256" key="2">
    <source>
        <dbReference type="ARBA" id="ARBA00023125"/>
    </source>
</evidence>
<dbReference type="RefSeq" id="WP_329408490.1">
    <property type="nucleotide sequence ID" value="NZ_CP109441.1"/>
</dbReference>
<keyword evidence="8" id="KW-1185">Reference proteome</keyword>
<dbReference type="Gene3D" id="1.10.357.10">
    <property type="entry name" value="Tetracycline Repressor, domain 2"/>
    <property type="match status" value="1"/>
</dbReference>
<reference evidence="7" key="1">
    <citation type="submission" date="2022-10" db="EMBL/GenBank/DDBJ databases">
        <title>The complete genomes of actinobacterial strains from the NBC collection.</title>
        <authorList>
            <person name="Joergensen T.S."/>
            <person name="Alvarez Arevalo M."/>
            <person name="Sterndorff E.B."/>
            <person name="Faurdal D."/>
            <person name="Vuksanovic O."/>
            <person name="Mourched A.-S."/>
            <person name="Charusanti P."/>
            <person name="Shaw S."/>
            <person name="Blin K."/>
            <person name="Weber T."/>
        </authorList>
    </citation>
    <scope>NUCLEOTIDE SEQUENCE</scope>
    <source>
        <strain evidence="7">NBC_01482</strain>
    </source>
</reference>
<evidence type="ECO:0000256" key="5">
    <source>
        <dbReference type="SAM" id="MobiDB-lite"/>
    </source>
</evidence>
<dbReference type="PANTHER" id="PTHR30055">
    <property type="entry name" value="HTH-TYPE TRANSCRIPTIONAL REGULATOR RUTR"/>
    <property type="match status" value="1"/>
</dbReference>
<keyword evidence="2 4" id="KW-0238">DNA-binding</keyword>
<keyword evidence="1" id="KW-0805">Transcription regulation</keyword>
<gene>
    <name evidence="7" type="ORF">OG563_39750</name>
</gene>
<protein>
    <submittedName>
        <fullName evidence="7">TetR/AcrR family transcriptional regulator</fullName>
    </submittedName>
</protein>
<dbReference type="PANTHER" id="PTHR30055:SF234">
    <property type="entry name" value="HTH-TYPE TRANSCRIPTIONAL REGULATOR BETI"/>
    <property type="match status" value="1"/>
</dbReference>
<proteinExistence type="predicted"/>
<name>A0ABZ1YQB7_9NOCA</name>
<sequence>MNDAVSDGSIPGMRRWRGTPPADRIAARREQLIEAAIELMATIGASDISMRGVCRQAGLTERYFYESFPSLDKLLTAALEAVVLGAQERLLAALATAPPEPQKLFRHAISAFTDYLVEDRRRGQIMFVESQATRVLGDRGNELIELFTAPIALTIGLGADSPQTPPDQYENSLNSNAIFGAMAYMYRPWLDGTIDIPRERFDDHATSVLRNISAARSSEPPAGALSSR</sequence>
<evidence type="ECO:0000256" key="1">
    <source>
        <dbReference type="ARBA" id="ARBA00023015"/>
    </source>
</evidence>
<dbReference type="InterPro" id="IPR001647">
    <property type="entry name" value="HTH_TetR"/>
</dbReference>
<dbReference type="SUPFAM" id="SSF46689">
    <property type="entry name" value="Homeodomain-like"/>
    <property type="match status" value="1"/>
</dbReference>
<dbReference type="InterPro" id="IPR009057">
    <property type="entry name" value="Homeodomain-like_sf"/>
</dbReference>